<dbReference type="Gene3D" id="3.50.50.100">
    <property type="match status" value="1"/>
</dbReference>
<evidence type="ECO:0000256" key="4">
    <source>
        <dbReference type="ARBA" id="ARBA00023002"/>
    </source>
</evidence>
<dbReference type="PRINTS" id="PR00411">
    <property type="entry name" value="PNDRDTASEI"/>
</dbReference>
<name>A0ABT7ENV6_9GAMM</name>
<dbReference type="PANTHER" id="PTHR43735">
    <property type="entry name" value="APOPTOSIS-INDUCING FACTOR 1"/>
    <property type="match status" value="1"/>
</dbReference>
<evidence type="ECO:0000313" key="7">
    <source>
        <dbReference type="Proteomes" id="UP001231915"/>
    </source>
</evidence>
<proteinExistence type="inferred from homology"/>
<organism evidence="6 7">
    <name type="scientific">Pseudoalteromonas obscura</name>
    <dbReference type="NCBI Taxonomy" id="3048491"/>
    <lineage>
        <taxon>Bacteria</taxon>
        <taxon>Pseudomonadati</taxon>
        <taxon>Pseudomonadota</taxon>
        <taxon>Gammaproteobacteria</taxon>
        <taxon>Alteromonadales</taxon>
        <taxon>Pseudoalteromonadaceae</taxon>
        <taxon>Pseudoalteromonas</taxon>
    </lineage>
</organism>
<evidence type="ECO:0000256" key="1">
    <source>
        <dbReference type="ARBA" id="ARBA00006442"/>
    </source>
</evidence>
<dbReference type="RefSeq" id="WP_284137893.1">
    <property type="nucleotide sequence ID" value="NZ_JASJUT010000007.1"/>
</dbReference>
<dbReference type="EMBL" id="JASJUT010000007">
    <property type="protein sequence ID" value="MDK2596730.1"/>
    <property type="molecule type" value="Genomic_DNA"/>
</dbReference>
<dbReference type="InterPro" id="IPR036188">
    <property type="entry name" value="FAD/NAD-bd_sf"/>
</dbReference>
<evidence type="ECO:0000256" key="3">
    <source>
        <dbReference type="ARBA" id="ARBA00022827"/>
    </source>
</evidence>
<evidence type="ECO:0000259" key="5">
    <source>
        <dbReference type="Pfam" id="PF07992"/>
    </source>
</evidence>
<evidence type="ECO:0000256" key="2">
    <source>
        <dbReference type="ARBA" id="ARBA00022630"/>
    </source>
</evidence>
<dbReference type="Proteomes" id="UP001231915">
    <property type="component" value="Unassembled WGS sequence"/>
</dbReference>
<comment type="caution">
    <text evidence="6">The sequence shown here is derived from an EMBL/GenBank/DDBJ whole genome shotgun (WGS) entry which is preliminary data.</text>
</comment>
<comment type="similarity">
    <text evidence="1">Belongs to the FAD-dependent oxidoreductase family.</text>
</comment>
<dbReference type="InterPro" id="IPR023753">
    <property type="entry name" value="FAD/NAD-binding_dom"/>
</dbReference>
<dbReference type="Pfam" id="PF07992">
    <property type="entry name" value="Pyr_redox_2"/>
    <property type="match status" value="1"/>
</dbReference>
<dbReference type="PRINTS" id="PR00368">
    <property type="entry name" value="FADPNR"/>
</dbReference>
<dbReference type="PANTHER" id="PTHR43735:SF3">
    <property type="entry name" value="FERROPTOSIS SUPPRESSOR PROTEIN 1"/>
    <property type="match status" value="1"/>
</dbReference>
<reference evidence="6 7" key="1">
    <citation type="submission" date="2023-05" db="EMBL/GenBank/DDBJ databases">
        <title>Pseudoalteromonas ardens sp. nov., Pseudoalteromonas obscura sp. nov., and Pseudoalteromonas umbrosa sp. nov., isolated from the coral Montipora capitata.</title>
        <authorList>
            <person name="Thomas E.M."/>
            <person name="Smith E.M."/>
            <person name="Papke E."/>
            <person name="Shlafstein M.D."/>
            <person name="Oline D.K."/>
            <person name="Videau P."/>
            <person name="Saw J.H."/>
            <person name="Strangman W.K."/>
            <person name="Ushijima B."/>
        </authorList>
    </citation>
    <scope>NUCLEOTIDE SEQUENCE [LARGE SCALE GENOMIC DNA]</scope>
    <source>
        <strain evidence="6 7">P94</strain>
    </source>
</reference>
<dbReference type="SUPFAM" id="SSF51905">
    <property type="entry name" value="FAD/NAD(P)-binding domain"/>
    <property type="match status" value="1"/>
</dbReference>
<gene>
    <name evidence="6" type="ORF">QNM18_16895</name>
</gene>
<keyword evidence="3" id="KW-0274">FAD</keyword>
<evidence type="ECO:0000313" key="6">
    <source>
        <dbReference type="EMBL" id="MDK2596730.1"/>
    </source>
</evidence>
<feature type="domain" description="FAD/NAD(P)-binding" evidence="5">
    <location>
        <begin position="4"/>
        <end position="284"/>
    </location>
</feature>
<accession>A0ABT7ENV6</accession>
<sequence>MKTQVLIIGGGFGGVTVAQKLQKNGIKTTLVDRKDYFEVTYAVLREVADPDKAKGLARRYYRDILAGSFVQSAVQVLRDNTALLENGEIISFEQVVIATGSKYPTLPLAKSIDASTLRDREGELKRHYDKLKSASEVLIIGGGVVGVELAGEIAYAIEGVNVTLVHKGHAVLDGFSEKAQRKAHQQLANLGVHIKLKSNYQQSGNSYKDERSGHEITPDVVYMATGTKPNNAFLQPHFKHLLNDKGLVVVNERLEVVGQDNFYALGDIAEVGEAKLGYLAVEQGKYLAKAIVNKRQRQPSKAYKRNAFMALVPTGQETGVVQLPVFTSTCKHLVNLKQKDLFIGKTYKEFMK</sequence>
<protein>
    <submittedName>
        <fullName evidence="6">FAD-dependent oxidoreductase</fullName>
    </submittedName>
</protein>
<keyword evidence="4" id="KW-0560">Oxidoreductase</keyword>
<keyword evidence="7" id="KW-1185">Reference proteome</keyword>
<keyword evidence="2" id="KW-0285">Flavoprotein</keyword>